<evidence type="ECO:0000313" key="4">
    <source>
        <dbReference type="Proteomes" id="UP000624404"/>
    </source>
</evidence>
<dbReference type="Proteomes" id="UP000624404">
    <property type="component" value="Unassembled WGS sequence"/>
</dbReference>
<keyword evidence="2" id="KW-0732">Signal</keyword>
<evidence type="ECO:0000256" key="1">
    <source>
        <dbReference type="SAM" id="MobiDB-lite"/>
    </source>
</evidence>
<name>A0A8H2VTT2_9HELO</name>
<dbReference type="EMBL" id="CAJHIA010000013">
    <property type="protein sequence ID" value="CAD6444964.1"/>
    <property type="molecule type" value="Genomic_DNA"/>
</dbReference>
<proteinExistence type="predicted"/>
<feature type="chain" id="PRO_5034469943" evidence="2">
    <location>
        <begin position="18"/>
        <end position="201"/>
    </location>
</feature>
<gene>
    <name evidence="3" type="ORF">SCLTRI_LOCUS4756</name>
</gene>
<accession>A0A8H2VTT2</accession>
<sequence length="201" mass="22570">MLVDWYLFLLPIPACLSFANVYCKEDWCVDHLYDRRAAIASMINLYYRVKLQSDPSDATWKVGYVLLWTNIETFAGVAASSMPTVHQFFSGWSFSLASWKASLKSSLIHLPGRNKREKLSGDHQPGFTAWPGDDVGNSGGHKGIRMNELDLTAYDRVEPENPRVADPESQIRLTHFILSPESKCASAMADCTSGKCQPYRT</sequence>
<feature type="region of interest" description="Disordered" evidence="1">
    <location>
        <begin position="115"/>
        <end position="134"/>
    </location>
</feature>
<reference evidence="3" key="1">
    <citation type="submission" date="2020-10" db="EMBL/GenBank/DDBJ databases">
        <authorList>
            <person name="Kusch S."/>
        </authorList>
    </citation>
    <scope>NUCLEOTIDE SEQUENCE</scope>
    <source>
        <strain evidence="3">SwB9</strain>
    </source>
</reference>
<dbReference type="AlphaFoldDB" id="A0A8H2VTT2"/>
<dbReference type="OrthoDB" id="444631at2759"/>
<evidence type="ECO:0000313" key="3">
    <source>
        <dbReference type="EMBL" id="CAD6444964.1"/>
    </source>
</evidence>
<comment type="caution">
    <text evidence="3">The sequence shown here is derived from an EMBL/GenBank/DDBJ whole genome shotgun (WGS) entry which is preliminary data.</text>
</comment>
<feature type="signal peptide" evidence="2">
    <location>
        <begin position="1"/>
        <end position="17"/>
    </location>
</feature>
<evidence type="ECO:0000256" key="2">
    <source>
        <dbReference type="SAM" id="SignalP"/>
    </source>
</evidence>
<keyword evidence="4" id="KW-1185">Reference proteome</keyword>
<organism evidence="3 4">
    <name type="scientific">Sclerotinia trifoliorum</name>
    <dbReference type="NCBI Taxonomy" id="28548"/>
    <lineage>
        <taxon>Eukaryota</taxon>
        <taxon>Fungi</taxon>
        <taxon>Dikarya</taxon>
        <taxon>Ascomycota</taxon>
        <taxon>Pezizomycotina</taxon>
        <taxon>Leotiomycetes</taxon>
        <taxon>Helotiales</taxon>
        <taxon>Sclerotiniaceae</taxon>
        <taxon>Sclerotinia</taxon>
    </lineage>
</organism>
<protein>
    <submittedName>
        <fullName evidence="3">62363eee-ebac-4559-95b9-02bf3d28c070</fullName>
    </submittedName>
</protein>